<dbReference type="SUPFAM" id="SSF55486">
    <property type="entry name" value="Metalloproteases ('zincins'), catalytic domain"/>
    <property type="match status" value="1"/>
</dbReference>
<feature type="binding site" evidence="13">
    <location>
        <position position="296"/>
    </location>
    <ligand>
        <name>Zn(2+)</name>
        <dbReference type="ChEBI" id="CHEBI:29105"/>
        <note>catalytic</note>
    </ligand>
</feature>
<dbReference type="FunFam" id="1.10.390.10:FF:000003">
    <property type="entry name" value="Leukotriene A(4) hydrolase"/>
    <property type="match status" value="1"/>
</dbReference>
<dbReference type="InterPro" id="IPR014782">
    <property type="entry name" value="Peptidase_M1_dom"/>
</dbReference>
<accession>T1JM78</accession>
<dbReference type="GO" id="GO:0004301">
    <property type="term" value="F:epoxide hydrolase activity"/>
    <property type="evidence" value="ECO:0007669"/>
    <property type="project" value="TreeGrafter"/>
</dbReference>
<dbReference type="EC" id="3.3.2.6" evidence="14"/>
<dbReference type="InterPro" id="IPR027268">
    <property type="entry name" value="Peptidase_M4/M1_CTD_sf"/>
</dbReference>
<feature type="binding site" evidence="13">
    <location>
        <position position="315"/>
    </location>
    <ligand>
        <name>Zn(2+)</name>
        <dbReference type="ChEBI" id="CHEBI:29105"/>
        <note>catalytic</note>
    </ligand>
</feature>
<evidence type="ECO:0000259" key="15">
    <source>
        <dbReference type="SMART" id="SM01263"/>
    </source>
</evidence>
<organism evidence="16 17">
    <name type="scientific">Strigamia maritima</name>
    <name type="common">European centipede</name>
    <name type="synonym">Geophilus maritimus</name>
    <dbReference type="NCBI Taxonomy" id="126957"/>
    <lineage>
        <taxon>Eukaryota</taxon>
        <taxon>Metazoa</taxon>
        <taxon>Ecdysozoa</taxon>
        <taxon>Arthropoda</taxon>
        <taxon>Myriapoda</taxon>
        <taxon>Chilopoda</taxon>
        <taxon>Pleurostigmophora</taxon>
        <taxon>Geophilomorpha</taxon>
        <taxon>Linotaeniidae</taxon>
        <taxon>Strigamia</taxon>
    </lineage>
</organism>
<dbReference type="Pfam" id="PF17900">
    <property type="entry name" value="Peptidase_M1_N"/>
    <property type="match status" value="1"/>
</dbReference>
<keyword evidence="17" id="KW-1185">Reference proteome</keyword>
<dbReference type="SMART" id="SM01263">
    <property type="entry name" value="Leuk-A4-hydro_C"/>
    <property type="match status" value="1"/>
</dbReference>
<comment type="catalytic activity">
    <reaction evidence="14">
        <text>leukotriene A4 + H2O = leukotriene B4</text>
        <dbReference type="Rhea" id="RHEA:22324"/>
        <dbReference type="ChEBI" id="CHEBI:15377"/>
        <dbReference type="ChEBI" id="CHEBI:57461"/>
        <dbReference type="ChEBI" id="CHEBI:57463"/>
        <dbReference type="EC" id="3.3.2.6"/>
    </reaction>
</comment>
<evidence type="ECO:0000256" key="2">
    <source>
        <dbReference type="ARBA" id="ARBA00004609"/>
    </source>
</evidence>
<keyword evidence="10 14" id="KW-0482">Metalloprotease</keyword>
<dbReference type="InterPro" id="IPR049980">
    <property type="entry name" value="LTA4H_cat"/>
</dbReference>
<dbReference type="GO" id="GO:0005886">
    <property type="term" value="C:plasma membrane"/>
    <property type="evidence" value="ECO:0007669"/>
    <property type="project" value="UniProtKB-SubCell"/>
</dbReference>
<dbReference type="GO" id="GO:0008237">
    <property type="term" value="F:metallopeptidase activity"/>
    <property type="evidence" value="ECO:0007669"/>
    <property type="project" value="UniProtKB-KW"/>
</dbReference>
<dbReference type="GO" id="GO:0005829">
    <property type="term" value="C:cytosol"/>
    <property type="evidence" value="ECO:0007669"/>
    <property type="project" value="TreeGrafter"/>
</dbReference>
<dbReference type="PANTHER" id="PTHR45726:SF3">
    <property type="entry name" value="LEUKOTRIENE A-4 HYDROLASE"/>
    <property type="match status" value="1"/>
</dbReference>
<evidence type="ECO:0000256" key="4">
    <source>
        <dbReference type="ARBA" id="ARBA00010136"/>
    </source>
</evidence>
<evidence type="ECO:0000256" key="6">
    <source>
        <dbReference type="ARBA" id="ARBA00022670"/>
    </source>
</evidence>
<dbReference type="InterPro" id="IPR045357">
    <property type="entry name" value="Aminopeptidase_N-like_N"/>
</dbReference>
<comment type="pathway">
    <text evidence="3 14">Lipid metabolism; leukotriene B4 biosynthesis.</text>
</comment>
<evidence type="ECO:0000256" key="9">
    <source>
        <dbReference type="ARBA" id="ARBA00022833"/>
    </source>
</evidence>
<dbReference type="InterPro" id="IPR016024">
    <property type="entry name" value="ARM-type_fold"/>
</dbReference>
<feature type="active site" description="Proton donor" evidence="11">
    <location>
        <position position="380"/>
    </location>
</feature>
<keyword evidence="5 14" id="KW-0963">Cytoplasm</keyword>
<dbReference type="Gene3D" id="1.25.40.320">
    <property type="entry name" value="Peptidase M1, leukotriene A4 hydrolase/aminopeptidase C-terminal domain"/>
    <property type="match status" value="1"/>
</dbReference>
<evidence type="ECO:0000256" key="10">
    <source>
        <dbReference type="ARBA" id="ARBA00023049"/>
    </source>
</evidence>
<feature type="active site" description="Proton acceptor" evidence="11">
    <location>
        <position position="293"/>
    </location>
</feature>
<feature type="binding site" evidence="12">
    <location>
        <begin position="559"/>
        <end position="561"/>
    </location>
    <ligand>
        <name>a peptide</name>
        <dbReference type="ChEBI" id="CHEBI:60466"/>
    </ligand>
</feature>
<feature type="binding site" evidence="12">
    <location>
        <begin position="263"/>
        <end position="268"/>
    </location>
    <ligand>
        <name>a peptide</name>
        <dbReference type="ChEBI" id="CHEBI:60466"/>
    </ligand>
</feature>
<dbReference type="InterPro" id="IPR001930">
    <property type="entry name" value="Peptidase_M1"/>
</dbReference>
<dbReference type="GO" id="GO:0004463">
    <property type="term" value="F:leukotriene-A4 hydrolase activity"/>
    <property type="evidence" value="ECO:0007669"/>
    <property type="project" value="UniProtKB-EC"/>
</dbReference>
<dbReference type="InterPro" id="IPR034015">
    <property type="entry name" value="M1_LTA4H"/>
</dbReference>
<dbReference type="NCBIfam" id="TIGR02411">
    <property type="entry name" value="leuko_A4_hydro"/>
    <property type="match status" value="1"/>
</dbReference>
<feature type="binding site" evidence="13">
    <location>
        <position position="292"/>
    </location>
    <ligand>
        <name>Zn(2+)</name>
        <dbReference type="ChEBI" id="CHEBI:29105"/>
        <note>catalytic</note>
    </ligand>
</feature>
<reference evidence="16" key="2">
    <citation type="submission" date="2015-02" db="UniProtKB">
        <authorList>
            <consortium name="EnsemblMetazoa"/>
        </authorList>
    </citation>
    <scope>IDENTIFICATION</scope>
</reference>
<dbReference type="PRINTS" id="PR00756">
    <property type="entry name" value="ALADIPTASE"/>
</dbReference>
<evidence type="ECO:0000256" key="3">
    <source>
        <dbReference type="ARBA" id="ARBA00004716"/>
    </source>
</evidence>
<keyword evidence="14" id="KW-0434">Leukotriene biosynthesis</keyword>
<dbReference type="FunFam" id="3.30.2010.30:FF:000001">
    <property type="entry name" value="Leukotriene A(4) hydrolase"/>
    <property type="match status" value="1"/>
</dbReference>
<evidence type="ECO:0000256" key="13">
    <source>
        <dbReference type="PIRSR" id="PIRSR612777-3"/>
    </source>
</evidence>
<sequence>MATSLSPRDPNSYSCPEDWETSHVDIEWNVNFEKRILEGRVDLTLEKRAGGEILFLDTRDLQIKNVSAKDGTKFRYKLHDPIASFGSKLEIFFAPIVAKSTVVVRVEYETSPECSALQWLNPQQTAGKKHPYVFSQCQAIHARSLLPCQDSPGVKATYSASVRAPEQLQVLMSAIRESDVSERTIHRFDQPVPIPSYLIALAVGAVEFRKISDRCGVWTEKETLDAAEFEFSETEAFLTTGESLMGPYVWERYDLLVLPPSFPFGGMENPCLTFVTPTLLAGDRSLSNVVAHEIAHSWTGNLVTNRNFEHFWLNEGFTVFLERKIVGRLMGENYRHFQALIGWKELVDSINTIGVDSPLTNLVVDLKGVDPDDAFSTVPYEKGHAFLFYLENLVGGADVFEPFLKTYIEKFSKKSVDTNQWKEFFLEYFSVLISDDRLAEIDWNAWLYTPGLPPVVPKFDDSLAIECKLLCERWIAQNDDFAHLVAMEMTSLQMCYFLSQLLECGQTLSIEAFEALTTSYSLLESRNSEIKFRWIRLGIRSRWSEIVPHALKFVSEQGRMKFVRPVFRDLYGWLEMRQRAVDKYQEIKNEMMHVTAAMVAKDLKQI</sequence>
<dbReference type="eggNOG" id="KOG1047">
    <property type="taxonomic scope" value="Eukaryota"/>
</dbReference>
<dbReference type="EnsemblMetazoa" id="SMAR014958-RA">
    <property type="protein sequence ID" value="SMAR014958-PA"/>
    <property type="gene ID" value="SMAR014958"/>
</dbReference>
<feature type="binding site" evidence="12">
    <location>
        <begin position="136"/>
        <end position="138"/>
    </location>
    <ligand>
        <name>a peptide</name>
        <dbReference type="ChEBI" id="CHEBI:60466"/>
    </ligand>
</feature>
<dbReference type="STRING" id="126957.T1JM78"/>
<evidence type="ECO:0000313" key="17">
    <source>
        <dbReference type="Proteomes" id="UP000014500"/>
    </source>
</evidence>
<dbReference type="SUPFAM" id="SSF63737">
    <property type="entry name" value="Leukotriene A4 hydrolase N-terminal domain"/>
    <property type="match status" value="1"/>
</dbReference>
<dbReference type="Gene3D" id="1.10.390.10">
    <property type="entry name" value="Neutral Protease Domain 2"/>
    <property type="match status" value="1"/>
</dbReference>
<dbReference type="OMA" id="CTALQWM"/>
<evidence type="ECO:0000256" key="11">
    <source>
        <dbReference type="PIRSR" id="PIRSR612777-1"/>
    </source>
</evidence>
<evidence type="ECO:0000256" key="12">
    <source>
        <dbReference type="PIRSR" id="PIRSR612777-2"/>
    </source>
</evidence>
<proteinExistence type="inferred from homology"/>
<dbReference type="GO" id="GO:0006508">
    <property type="term" value="P:proteolysis"/>
    <property type="evidence" value="ECO:0007669"/>
    <property type="project" value="UniProtKB-KW"/>
</dbReference>
<dbReference type="GO" id="GO:0008270">
    <property type="term" value="F:zinc ion binding"/>
    <property type="evidence" value="ECO:0007669"/>
    <property type="project" value="InterPro"/>
</dbReference>
<evidence type="ECO:0000256" key="5">
    <source>
        <dbReference type="ARBA" id="ARBA00022490"/>
    </source>
</evidence>
<dbReference type="InterPro" id="IPR012777">
    <property type="entry name" value="LTA4H"/>
</dbReference>
<feature type="domain" description="Peptidase M1 leukotriene A4 hydrolase/aminopeptidase C-terminal" evidence="15">
    <location>
        <begin position="462"/>
        <end position="603"/>
    </location>
</feature>
<dbReference type="GO" id="GO:0004177">
    <property type="term" value="F:aminopeptidase activity"/>
    <property type="evidence" value="ECO:0007669"/>
    <property type="project" value="TreeGrafter"/>
</dbReference>
<keyword evidence="8 14" id="KW-0378">Hydrolase</keyword>
<keyword evidence="6 14" id="KW-0645">Protease</keyword>
<dbReference type="InterPro" id="IPR042097">
    <property type="entry name" value="Aminopeptidase_N-like_N_sf"/>
</dbReference>
<dbReference type="PhylomeDB" id="T1JM78"/>
<comment type="subcellular location">
    <subcellularLocation>
        <location evidence="2">Cell membrane</location>
        <topology evidence="2">Lipid-anchor</topology>
        <topology evidence="2">GPI-anchor</topology>
    </subcellularLocation>
    <subcellularLocation>
        <location evidence="1 14">Cytoplasm</location>
    </subcellularLocation>
</comment>
<dbReference type="FunFam" id="2.60.40.1730:FF:000004">
    <property type="entry name" value="Leukotriene A(4) hydrolase"/>
    <property type="match status" value="1"/>
</dbReference>
<dbReference type="EMBL" id="JH431873">
    <property type="status" value="NOT_ANNOTATED_CDS"/>
    <property type="molecule type" value="Genomic_DNA"/>
</dbReference>
<dbReference type="AlphaFoldDB" id="T1JM78"/>
<dbReference type="InterPro" id="IPR015211">
    <property type="entry name" value="Peptidase_M1_C"/>
</dbReference>
<evidence type="ECO:0000256" key="7">
    <source>
        <dbReference type="ARBA" id="ARBA00022723"/>
    </source>
</evidence>
<keyword evidence="9 13" id="KW-0862">Zinc</keyword>
<dbReference type="UniPathway" id="UPA00878"/>
<dbReference type="SUPFAM" id="SSF48371">
    <property type="entry name" value="ARM repeat"/>
    <property type="match status" value="1"/>
</dbReference>
<dbReference type="PANTHER" id="PTHR45726">
    <property type="entry name" value="LEUKOTRIENE A-4 HYDROLASE"/>
    <property type="match status" value="1"/>
</dbReference>
<evidence type="ECO:0000256" key="1">
    <source>
        <dbReference type="ARBA" id="ARBA00004496"/>
    </source>
</evidence>
<dbReference type="GO" id="GO:0019370">
    <property type="term" value="P:leukotriene biosynthetic process"/>
    <property type="evidence" value="ECO:0007669"/>
    <property type="project" value="UniProtKB-KW"/>
</dbReference>
<comment type="cofactor">
    <cofactor evidence="13 14">
        <name>Zn(2+)</name>
        <dbReference type="ChEBI" id="CHEBI:29105"/>
    </cofactor>
    <text evidence="13 14">Binds 1 zinc ion per subunit.</text>
</comment>
<name>T1JM78_STRMM</name>
<evidence type="ECO:0000313" key="16">
    <source>
        <dbReference type="EnsemblMetazoa" id="SMAR014958-PA"/>
    </source>
</evidence>
<dbReference type="Pfam" id="PF01433">
    <property type="entry name" value="Peptidase_M1"/>
    <property type="match status" value="1"/>
</dbReference>
<comment type="similarity">
    <text evidence="4 14">Belongs to the peptidase M1 family.</text>
</comment>
<dbReference type="HOGENOM" id="CLU_014505_1_2_1"/>
<dbReference type="Proteomes" id="UP000014500">
    <property type="component" value="Unassembled WGS sequence"/>
</dbReference>
<dbReference type="GO" id="GO:0043171">
    <property type="term" value="P:peptide catabolic process"/>
    <property type="evidence" value="ECO:0007669"/>
    <property type="project" value="TreeGrafter"/>
</dbReference>
<dbReference type="Pfam" id="PF09127">
    <property type="entry name" value="Leuk-A4-hydro_C"/>
    <property type="match status" value="1"/>
</dbReference>
<protein>
    <recommendedName>
        <fullName evidence="14">Leukotriene A(4) hydrolase</fullName>
        <shortName evidence="14">LTA-4 hydrolase</shortName>
        <ecNumber evidence="14">3.3.2.6</ecNumber>
    </recommendedName>
</protein>
<keyword evidence="7 13" id="KW-0479">Metal-binding</keyword>
<dbReference type="Gene3D" id="2.60.40.1730">
    <property type="entry name" value="tricorn interacting facor f3 domain"/>
    <property type="match status" value="1"/>
</dbReference>
<dbReference type="InterPro" id="IPR038502">
    <property type="entry name" value="M1_LTA-4_hydro/amino_C_sf"/>
</dbReference>
<evidence type="ECO:0000256" key="14">
    <source>
        <dbReference type="RuleBase" id="RU361141"/>
    </source>
</evidence>
<reference evidence="17" key="1">
    <citation type="submission" date="2011-05" db="EMBL/GenBank/DDBJ databases">
        <authorList>
            <person name="Richards S.R."/>
            <person name="Qu J."/>
            <person name="Jiang H."/>
            <person name="Jhangiani S.N."/>
            <person name="Agravi P."/>
            <person name="Goodspeed R."/>
            <person name="Gross S."/>
            <person name="Mandapat C."/>
            <person name="Jackson L."/>
            <person name="Mathew T."/>
            <person name="Pu L."/>
            <person name="Thornton R."/>
            <person name="Saada N."/>
            <person name="Wilczek-Boney K.B."/>
            <person name="Lee S."/>
            <person name="Kovar C."/>
            <person name="Wu Y."/>
            <person name="Scherer S.E."/>
            <person name="Worley K.C."/>
            <person name="Muzny D.M."/>
            <person name="Gibbs R."/>
        </authorList>
    </citation>
    <scope>NUCLEOTIDE SEQUENCE</scope>
    <source>
        <strain evidence="17">Brora</strain>
    </source>
</reference>
<evidence type="ECO:0000256" key="8">
    <source>
        <dbReference type="ARBA" id="ARBA00022801"/>
    </source>
</evidence>
<dbReference type="Gene3D" id="3.30.2010.30">
    <property type="match status" value="1"/>
</dbReference>
<dbReference type="CDD" id="cd09599">
    <property type="entry name" value="M1_LTA4H"/>
    <property type="match status" value="1"/>
</dbReference>